<evidence type="ECO:0000256" key="1">
    <source>
        <dbReference type="ARBA" id="ARBA00022837"/>
    </source>
</evidence>
<dbReference type="Pfam" id="PF13499">
    <property type="entry name" value="EF-hand_7"/>
    <property type="match status" value="1"/>
</dbReference>
<accession>A0A7S1MM81</accession>
<dbReference type="EMBL" id="HBGE01040392">
    <property type="protein sequence ID" value="CAD9135636.1"/>
    <property type="molecule type" value="Transcribed_RNA"/>
</dbReference>
<dbReference type="InterPro" id="IPR011992">
    <property type="entry name" value="EF-hand-dom_pair"/>
</dbReference>
<organism evidence="3">
    <name type="scientific">Alexandrium catenella</name>
    <name type="common">Red tide dinoflagellate</name>
    <name type="synonym">Gonyaulax catenella</name>
    <dbReference type="NCBI Taxonomy" id="2925"/>
    <lineage>
        <taxon>Eukaryota</taxon>
        <taxon>Sar</taxon>
        <taxon>Alveolata</taxon>
        <taxon>Dinophyceae</taxon>
        <taxon>Gonyaulacales</taxon>
        <taxon>Pyrocystaceae</taxon>
        <taxon>Alexandrium</taxon>
    </lineage>
</organism>
<keyword evidence="1" id="KW-0106">Calcium</keyword>
<protein>
    <recommendedName>
        <fullName evidence="2">EF-hand domain-containing protein</fullName>
    </recommendedName>
</protein>
<dbReference type="PANTHER" id="PTHR35609:SF1">
    <property type="entry name" value="MACRO DOMAIN-CONTAINING PROTEIN"/>
    <property type="match status" value="1"/>
</dbReference>
<proteinExistence type="predicted"/>
<dbReference type="PROSITE" id="PS00018">
    <property type="entry name" value="EF_HAND_1"/>
    <property type="match status" value="1"/>
</dbReference>
<dbReference type="InterPro" id="IPR002048">
    <property type="entry name" value="EF_hand_dom"/>
</dbReference>
<reference evidence="3" key="1">
    <citation type="submission" date="2021-01" db="EMBL/GenBank/DDBJ databases">
        <authorList>
            <person name="Corre E."/>
            <person name="Pelletier E."/>
            <person name="Niang G."/>
            <person name="Scheremetjew M."/>
            <person name="Finn R."/>
            <person name="Kale V."/>
            <person name="Holt S."/>
            <person name="Cochrane G."/>
            <person name="Meng A."/>
            <person name="Brown T."/>
            <person name="Cohen L."/>
        </authorList>
    </citation>
    <scope>NUCLEOTIDE SEQUENCE</scope>
    <source>
        <strain evidence="3">OF101</strain>
    </source>
</reference>
<dbReference type="AlphaFoldDB" id="A0A7S1MM81"/>
<gene>
    <name evidence="3" type="ORF">ACAT0790_LOCUS24357</name>
</gene>
<dbReference type="CDD" id="cd00051">
    <property type="entry name" value="EFh"/>
    <property type="match status" value="1"/>
</dbReference>
<dbReference type="Gene3D" id="1.10.238.10">
    <property type="entry name" value="EF-hand"/>
    <property type="match status" value="1"/>
</dbReference>
<dbReference type="SMART" id="SM00054">
    <property type="entry name" value="EFh"/>
    <property type="match status" value="2"/>
</dbReference>
<dbReference type="InterPro" id="IPR018247">
    <property type="entry name" value="EF_Hand_1_Ca_BS"/>
</dbReference>
<feature type="domain" description="EF-hand" evidence="2">
    <location>
        <begin position="378"/>
        <end position="413"/>
    </location>
</feature>
<dbReference type="PROSITE" id="PS50222">
    <property type="entry name" value="EF_HAND_2"/>
    <property type="match status" value="1"/>
</dbReference>
<dbReference type="PANTHER" id="PTHR35609">
    <property type="entry name" value="MACRO DOMAIN-CONTAINING PROTEIN"/>
    <property type="match status" value="1"/>
</dbReference>
<dbReference type="GO" id="GO:0005509">
    <property type="term" value="F:calcium ion binding"/>
    <property type="evidence" value="ECO:0007669"/>
    <property type="project" value="InterPro"/>
</dbReference>
<name>A0A7S1MM81_ALECA</name>
<evidence type="ECO:0000313" key="3">
    <source>
        <dbReference type="EMBL" id="CAD9135636.1"/>
    </source>
</evidence>
<evidence type="ECO:0000259" key="2">
    <source>
        <dbReference type="PROSITE" id="PS50222"/>
    </source>
</evidence>
<sequence length="460" mass="50449">MPGTRDRGASAWFEELFGFRERDYVETRNKFDCCGEVLTSKVNGKSFHIGPFDLPTVAALRARRDKAIAAAPSEFGGSGITFRNIIGNTRELHLAPESAGAVFQVASLFNCLETTQAGRGPEAGISSYASRSAQGPMAAMACPAAAIYRNYFVNGTGQLNNSVDCLSALGRFVRNDEHKYWTMVRGYCLPVLPNHLAELSLAIAGDRDYQLQAQSRVQVGIHWDTEVLDGSHKVCQVCCSALPVSQMQQRPTSEWNGLAEALLEAAFKATLMAGTIVAAERGGDRVRVYLTAVGSGALGNQRQWIRQALHRALMANDDAPLDVMLVHHTEVPPEFDLLEEKLLNMRNPKLADSRLETQLTSLKKTNDYLGVVEGHGESEAEKLSAAFAYIDANGDGVIDRRELMHALTSIDEDFFTANVVNLLFDEADCAKDGVIHYLELVNWLCSEDEDIKSSICRLAQ</sequence>
<dbReference type="SUPFAM" id="SSF47473">
    <property type="entry name" value="EF-hand"/>
    <property type="match status" value="1"/>
</dbReference>